<keyword evidence="2" id="KW-1185">Reference proteome</keyword>
<accession>A0A840Y3W0</accession>
<proteinExistence type="predicted"/>
<comment type="caution">
    <text evidence="1">The sequence shown here is derived from an EMBL/GenBank/DDBJ whole genome shotgun (WGS) entry which is preliminary data.</text>
</comment>
<dbReference type="AlphaFoldDB" id="A0A840Y3W0"/>
<evidence type="ECO:0000313" key="2">
    <source>
        <dbReference type="Proteomes" id="UP000580654"/>
    </source>
</evidence>
<dbReference type="RefSeq" id="WP_184518466.1">
    <property type="nucleotide sequence ID" value="NZ_JACIJD010000010.1"/>
</dbReference>
<reference evidence="1 2" key="1">
    <citation type="submission" date="2020-08" db="EMBL/GenBank/DDBJ databases">
        <title>Genomic Encyclopedia of Type Strains, Phase IV (KMG-IV): sequencing the most valuable type-strain genomes for metagenomic binning, comparative biology and taxonomic classification.</title>
        <authorList>
            <person name="Goeker M."/>
        </authorList>
    </citation>
    <scope>NUCLEOTIDE SEQUENCE [LARGE SCALE GENOMIC DNA]</scope>
    <source>
        <strain evidence="1 2">DSM 25622</strain>
    </source>
</reference>
<sequence>MGRGLFWDRWNLIVVATPADARGDQVAGLIHPIGREAGASPAAAGGDFSRLFPSS</sequence>
<dbReference type="Proteomes" id="UP000580654">
    <property type="component" value="Unassembled WGS sequence"/>
</dbReference>
<gene>
    <name evidence="1" type="ORF">FHS87_002446</name>
</gene>
<organism evidence="1 2">
    <name type="scientific">Muricoccus pecuniae</name>
    <dbReference type="NCBI Taxonomy" id="693023"/>
    <lineage>
        <taxon>Bacteria</taxon>
        <taxon>Pseudomonadati</taxon>
        <taxon>Pseudomonadota</taxon>
        <taxon>Alphaproteobacteria</taxon>
        <taxon>Acetobacterales</taxon>
        <taxon>Roseomonadaceae</taxon>
        <taxon>Muricoccus</taxon>
    </lineage>
</organism>
<evidence type="ECO:0000313" key="1">
    <source>
        <dbReference type="EMBL" id="MBB5694400.1"/>
    </source>
</evidence>
<protein>
    <submittedName>
        <fullName evidence="1">Uncharacterized protein</fullName>
    </submittedName>
</protein>
<name>A0A840Y3W0_9PROT</name>
<dbReference type="EMBL" id="JACIJD010000010">
    <property type="protein sequence ID" value="MBB5694400.1"/>
    <property type="molecule type" value="Genomic_DNA"/>
</dbReference>